<keyword evidence="6" id="KW-1003">Cell membrane</keyword>
<evidence type="ECO:0000256" key="2">
    <source>
        <dbReference type="ARBA" id="ARBA00008422"/>
    </source>
</evidence>
<evidence type="ECO:0000313" key="18">
    <source>
        <dbReference type="EMBL" id="CCA15134.1"/>
    </source>
</evidence>
<feature type="disulfide bond" evidence="16">
    <location>
        <begin position="80"/>
        <end position="419"/>
    </location>
</feature>
<evidence type="ECO:0000256" key="10">
    <source>
        <dbReference type="ARBA" id="ARBA00023180"/>
    </source>
</evidence>
<dbReference type="GO" id="GO:0003993">
    <property type="term" value="F:acid phosphatase activity"/>
    <property type="evidence" value="ECO:0007669"/>
    <property type="project" value="TreeGrafter"/>
</dbReference>
<keyword evidence="10" id="KW-0325">Glycoprotein</keyword>
<gene>
    <name evidence="18" type="primary">AlNc14C9G1127</name>
    <name evidence="18" type="ORF">ALNC14_012770</name>
</gene>
<comment type="subcellular location">
    <subcellularLocation>
        <location evidence="1">Cell membrane</location>
    </subcellularLocation>
</comment>
<dbReference type="InterPro" id="IPR016274">
    <property type="entry name" value="Histidine_acid_Pase_euk"/>
</dbReference>
<feature type="chain" id="PRO_5003263286" description="Multiple inositol polyphosphate phosphatase 1" evidence="17">
    <location>
        <begin position="29"/>
        <end position="485"/>
    </location>
</feature>
<comment type="similarity">
    <text evidence="2">Belongs to the histidine acid phosphatase family. MINPP1 subfamily.</text>
</comment>
<dbReference type="GO" id="GO:0052745">
    <property type="term" value="F:inositol phosphate phosphatase activity"/>
    <property type="evidence" value="ECO:0007669"/>
    <property type="project" value="TreeGrafter"/>
</dbReference>
<evidence type="ECO:0000256" key="4">
    <source>
        <dbReference type="ARBA" id="ARBA00013040"/>
    </source>
</evidence>
<name>F0W252_9STRA</name>
<dbReference type="AlphaFoldDB" id="F0W252"/>
<evidence type="ECO:0000256" key="1">
    <source>
        <dbReference type="ARBA" id="ARBA00004236"/>
    </source>
</evidence>
<dbReference type="EC" id="3.1.3.62" evidence="4"/>
<keyword evidence="16" id="KW-1015">Disulfide bond</keyword>
<evidence type="ECO:0000256" key="9">
    <source>
        <dbReference type="ARBA" id="ARBA00023136"/>
    </source>
</evidence>
<keyword evidence="7 17" id="KW-0732">Signal</keyword>
<comment type="catalytic activity">
    <reaction evidence="13">
        <text>1D-myo-inositol 1,2,4,5,6-pentakisphosphate + H2O = 1D-myo-inositol 1,2,5,6-tetrakisphosphate + phosphate</text>
        <dbReference type="Rhea" id="RHEA:77115"/>
        <dbReference type="ChEBI" id="CHEBI:15377"/>
        <dbReference type="ChEBI" id="CHEBI:43474"/>
        <dbReference type="ChEBI" id="CHEBI:57798"/>
        <dbReference type="ChEBI" id="CHEBI:195535"/>
        <dbReference type="EC" id="3.1.3.62"/>
    </reaction>
    <physiologicalReaction direction="left-to-right" evidence="13">
        <dbReference type="Rhea" id="RHEA:77116"/>
    </physiologicalReaction>
</comment>
<sequence>MQTRPVENRLHMKYVVFCSLWLPQILWCNEETTQQWDTESFQHLLRTRMSTKSQYPTPSSEEFAALIAQDNTINNPSQQCKVIHTNFVIRHGTRFPTKKAIKKILTVHKLLVEILHSSQSPTPFDWLLSWTPPYTTENEGTLAPIGEAEMSALGTRIRNRFFNPNVPTASDNNQATFEHTWKVRTEQSAKAFASVFISDPPINIEYRANRAGEDQVLRFYDNCPALDAQFATETSSTRHYNEYRHSSQMEANLHHFQELFGPQGQLLTQHHLEAAYDACAFDVALLKEYLQWCQIFRSNGPEMLLSMDFFQDLKHFYRKSYGTPLAYEIASPLLRQMITEMRNRTIGVSDVGASFKFAHAETILPLAALMDISYSDRHKTDSENHFVGSVPLEVAETRHFKGASLAPFSANIGFVLYECTQKGSEEGDRAAGKVFQVKTLYNERVVRFPACGKEDVCTMEQLENLFYRWIYEFDSSQVCEVPVTN</sequence>
<evidence type="ECO:0000256" key="7">
    <source>
        <dbReference type="ARBA" id="ARBA00022729"/>
    </source>
</evidence>
<comment type="catalytic activity">
    <reaction evidence="12">
        <text>1D-myo-inositol 1,2,5,6-tetrakisphosphate + H2O = 1D-myo-inositol 1,2,6-trisphosphate + phosphate</text>
        <dbReference type="Rhea" id="RHEA:77119"/>
        <dbReference type="ChEBI" id="CHEBI:15377"/>
        <dbReference type="ChEBI" id="CHEBI:43474"/>
        <dbReference type="ChEBI" id="CHEBI:195535"/>
        <dbReference type="ChEBI" id="CHEBI:195537"/>
        <dbReference type="EC" id="3.1.3.62"/>
    </reaction>
    <physiologicalReaction direction="left-to-right" evidence="12">
        <dbReference type="Rhea" id="RHEA:77120"/>
    </physiologicalReaction>
</comment>
<comment type="catalytic activity">
    <reaction evidence="15">
        <text>(2R)-2,3-bisphosphoglycerate + H2O = (2R)-2-phosphoglycerate + phosphate</text>
        <dbReference type="Rhea" id="RHEA:27381"/>
        <dbReference type="ChEBI" id="CHEBI:15377"/>
        <dbReference type="ChEBI" id="CHEBI:43474"/>
        <dbReference type="ChEBI" id="CHEBI:58248"/>
        <dbReference type="ChEBI" id="CHEBI:58289"/>
        <dbReference type="EC" id="3.1.3.80"/>
    </reaction>
    <physiologicalReaction direction="left-to-right" evidence="15">
        <dbReference type="Rhea" id="RHEA:27382"/>
    </physiologicalReaction>
</comment>
<dbReference type="InterPro" id="IPR029033">
    <property type="entry name" value="His_PPase_superfam"/>
</dbReference>
<evidence type="ECO:0000256" key="11">
    <source>
        <dbReference type="ARBA" id="ARBA00031642"/>
    </source>
</evidence>
<evidence type="ECO:0000256" key="3">
    <source>
        <dbReference type="ARBA" id="ARBA00012976"/>
    </source>
</evidence>
<evidence type="ECO:0000256" key="5">
    <source>
        <dbReference type="ARBA" id="ARBA00018097"/>
    </source>
</evidence>
<evidence type="ECO:0000256" key="16">
    <source>
        <dbReference type="PIRSR" id="PIRSR000894-2"/>
    </source>
</evidence>
<dbReference type="SUPFAM" id="SSF53254">
    <property type="entry name" value="Phosphoglycerate mutase-like"/>
    <property type="match status" value="1"/>
</dbReference>
<keyword evidence="8" id="KW-0378">Hydrolase</keyword>
<dbReference type="Pfam" id="PF00328">
    <property type="entry name" value="His_Phos_2"/>
    <property type="match status" value="1"/>
</dbReference>
<keyword evidence="9" id="KW-0472">Membrane</keyword>
<evidence type="ECO:0000256" key="17">
    <source>
        <dbReference type="SAM" id="SignalP"/>
    </source>
</evidence>
<evidence type="ECO:0000256" key="6">
    <source>
        <dbReference type="ARBA" id="ARBA00022475"/>
    </source>
</evidence>
<dbReference type="EC" id="3.1.3.80" evidence="3"/>
<evidence type="ECO:0000256" key="13">
    <source>
        <dbReference type="ARBA" id="ARBA00043671"/>
    </source>
</evidence>
<dbReference type="PIRSF" id="PIRSF000894">
    <property type="entry name" value="Acid_phosphatase"/>
    <property type="match status" value="1"/>
</dbReference>
<feature type="disulfide bond" evidence="16">
    <location>
        <begin position="451"/>
        <end position="457"/>
    </location>
</feature>
<protein>
    <recommendedName>
        <fullName evidence="5">Multiple inositol polyphosphate phosphatase 1</fullName>
        <ecNumber evidence="4">3.1.3.62</ecNumber>
        <ecNumber evidence="3">3.1.3.80</ecNumber>
    </recommendedName>
    <alternativeName>
        <fullName evidence="11">2,3-bisphosphoglycerate 3-phosphatase</fullName>
    </alternativeName>
</protein>
<dbReference type="CDD" id="cd07061">
    <property type="entry name" value="HP_HAP_like"/>
    <property type="match status" value="1"/>
</dbReference>
<dbReference type="EMBL" id="FR824054">
    <property type="protein sequence ID" value="CCA15134.1"/>
    <property type="molecule type" value="Genomic_DNA"/>
</dbReference>
<dbReference type="GO" id="GO:0034417">
    <property type="term" value="F:bisphosphoglycerate 3-phosphatase activity"/>
    <property type="evidence" value="ECO:0007669"/>
    <property type="project" value="UniProtKB-EC"/>
</dbReference>
<feature type="disulfide bond" evidence="16">
    <location>
        <begin position="279"/>
        <end position="293"/>
    </location>
</feature>
<reference evidence="18" key="1">
    <citation type="journal article" date="2011" name="PLoS Biol.">
        <title>Gene gain and loss during evolution of obligate parasitism in the white rust pathogen of Arabidopsis thaliana.</title>
        <authorList>
            <person name="Kemen E."/>
            <person name="Gardiner A."/>
            <person name="Schultz-Larsen T."/>
            <person name="Kemen A.C."/>
            <person name="Balmuth A.L."/>
            <person name="Robert-Seilaniantz A."/>
            <person name="Bailey K."/>
            <person name="Holub E."/>
            <person name="Studholme D.J."/>
            <person name="Maclean D."/>
            <person name="Jones J.D."/>
        </authorList>
    </citation>
    <scope>NUCLEOTIDE SEQUENCE</scope>
</reference>
<dbReference type="GO" id="GO:0005886">
    <property type="term" value="C:plasma membrane"/>
    <property type="evidence" value="ECO:0007669"/>
    <property type="project" value="UniProtKB-SubCell"/>
</dbReference>
<dbReference type="HOGENOM" id="CLU_029165_1_1_1"/>
<dbReference type="Gene3D" id="3.40.50.1240">
    <property type="entry name" value="Phosphoglycerate mutase-like"/>
    <property type="match status" value="1"/>
</dbReference>
<evidence type="ECO:0000256" key="8">
    <source>
        <dbReference type="ARBA" id="ARBA00022801"/>
    </source>
</evidence>
<dbReference type="InterPro" id="IPR000560">
    <property type="entry name" value="His_Pase_clade-2"/>
</dbReference>
<accession>F0W252</accession>
<reference evidence="18" key="2">
    <citation type="submission" date="2011-02" db="EMBL/GenBank/DDBJ databases">
        <authorList>
            <person name="MacLean D."/>
        </authorList>
    </citation>
    <scope>NUCLEOTIDE SEQUENCE</scope>
</reference>
<evidence type="ECO:0000256" key="14">
    <source>
        <dbReference type="ARBA" id="ARBA00043691"/>
    </source>
</evidence>
<evidence type="ECO:0000256" key="15">
    <source>
        <dbReference type="ARBA" id="ARBA00043832"/>
    </source>
</evidence>
<dbReference type="PANTHER" id="PTHR20963">
    <property type="entry name" value="MULTIPLE INOSITOL POLYPHOSPHATE PHOSPHATASE-RELATED"/>
    <property type="match status" value="1"/>
</dbReference>
<organism evidence="18">
    <name type="scientific">Albugo laibachii Nc14</name>
    <dbReference type="NCBI Taxonomy" id="890382"/>
    <lineage>
        <taxon>Eukaryota</taxon>
        <taxon>Sar</taxon>
        <taxon>Stramenopiles</taxon>
        <taxon>Oomycota</taxon>
        <taxon>Peronosporomycetes</taxon>
        <taxon>Albuginales</taxon>
        <taxon>Albuginaceae</taxon>
        <taxon>Albugo</taxon>
    </lineage>
</organism>
<comment type="catalytic activity">
    <reaction evidence="14">
        <text>1D-myo-inositol hexakisphosphate + H2O = 1D-myo-inositol 1,2,4,5,6-pentakisphosphate + phosphate</text>
        <dbReference type="Rhea" id="RHEA:16989"/>
        <dbReference type="ChEBI" id="CHEBI:15377"/>
        <dbReference type="ChEBI" id="CHEBI:43474"/>
        <dbReference type="ChEBI" id="CHEBI:57798"/>
        <dbReference type="ChEBI" id="CHEBI:58130"/>
        <dbReference type="EC" id="3.1.3.62"/>
    </reaction>
    <physiologicalReaction direction="left-to-right" evidence="14">
        <dbReference type="Rhea" id="RHEA:16990"/>
    </physiologicalReaction>
</comment>
<evidence type="ECO:0000256" key="12">
    <source>
        <dbReference type="ARBA" id="ARBA00043668"/>
    </source>
</evidence>
<dbReference type="PANTHER" id="PTHR20963:SF8">
    <property type="entry name" value="MULTIPLE INOSITOL POLYPHOSPHATE PHOSPHATASE 1"/>
    <property type="match status" value="1"/>
</dbReference>
<proteinExistence type="inferred from homology"/>
<feature type="signal peptide" evidence="17">
    <location>
        <begin position="1"/>
        <end position="28"/>
    </location>
</feature>